<protein>
    <submittedName>
        <fullName evidence="1">Uncharacterized protein</fullName>
    </submittedName>
</protein>
<organism evidence="1 2">
    <name type="scientific">Orbilia javanica</name>
    <dbReference type="NCBI Taxonomy" id="47235"/>
    <lineage>
        <taxon>Eukaryota</taxon>
        <taxon>Fungi</taxon>
        <taxon>Dikarya</taxon>
        <taxon>Ascomycota</taxon>
        <taxon>Pezizomycotina</taxon>
        <taxon>Orbiliomycetes</taxon>
        <taxon>Orbiliales</taxon>
        <taxon>Orbiliaceae</taxon>
        <taxon>Orbilia</taxon>
    </lineage>
</organism>
<comment type="caution">
    <text evidence="1">The sequence shown here is derived from an EMBL/GenBank/DDBJ whole genome shotgun (WGS) entry which is preliminary data.</text>
</comment>
<dbReference type="EMBL" id="JAVHNR010000004">
    <property type="protein sequence ID" value="KAK6344756.1"/>
    <property type="molecule type" value="Genomic_DNA"/>
</dbReference>
<dbReference type="Proteomes" id="UP001313282">
    <property type="component" value="Unassembled WGS sequence"/>
</dbReference>
<reference evidence="1 2" key="1">
    <citation type="submission" date="2019-10" db="EMBL/GenBank/DDBJ databases">
        <authorList>
            <person name="Palmer J.M."/>
        </authorList>
    </citation>
    <scope>NUCLEOTIDE SEQUENCE [LARGE SCALE GENOMIC DNA]</scope>
    <source>
        <strain evidence="1 2">TWF718</strain>
    </source>
</reference>
<proteinExistence type="predicted"/>
<sequence>MTYVQKSLARRAIEAFGDAQEQMFDWMDEGGRLLGLGLDAGSRFSTWLGQGPGWITRPPLVIILNLEERKKEKGRVLKGLEGQRGKGGRQGRSGEMFEKVRLDLDVTHPSGAEILGQSASPVRASGNNGESVIGQCGQDAYV</sequence>
<evidence type="ECO:0000313" key="2">
    <source>
        <dbReference type="Proteomes" id="UP001313282"/>
    </source>
</evidence>
<dbReference type="AlphaFoldDB" id="A0AAN8RCM8"/>
<gene>
    <name evidence="1" type="ORF">TWF718_006713</name>
</gene>
<evidence type="ECO:0000313" key="1">
    <source>
        <dbReference type="EMBL" id="KAK6344756.1"/>
    </source>
</evidence>
<keyword evidence="2" id="KW-1185">Reference proteome</keyword>
<name>A0AAN8RCM8_9PEZI</name>
<accession>A0AAN8RCM8</accession>